<name>A0ABD6E3X9_9EURY</name>
<gene>
    <name evidence="1" type="ORF">ACFSAS_18235</name>
</gene>
<evidence type="ECO:0000313" key="1">
    <source>
        <dbReference type="EMBL" id="MFD1687527.1"/>
    </source>
</evidence>
<organism evidence="1 2">
    <name type="scientific">Halobellus litoreus</name>
    <dbReference type="NCBI Taxonomy" id="755310"/>
    <lineage>
        <taxon>Archaea</taxon>
        <taxon>Methanobacteriati</taxon>
        <taxon>Methanobacteriota</taxon>
        <taxon>Stenosarchaea group</taxon>
        <taxon>Halobacteria</taxon>
        <taxon>Halobacteriales</taxon>
        <taxon>Haloferacaceae</taxon>
        <taxon>Halobellus</taxon>
    </lineage>
</organism>
<dbReference type="Proteomes" id="UP001597092">
    <property type="component" value="Unassembled WGS sequence"/>
</dbReference>
<evidence type="ECO:0000313" key="2">
    <source>
        <dbReference type="Proteomes" id="UP001597092"/>
    </source>
</evidence>
<keyword evidence="2" id="KW-1185">Reference proteome</keyword>
<comment type="caution">
    <text evidence="1">The sequence shown here is derived from an EMBL/GenBank/DDBJ whole genome shotgun (WGS) entry which is preliminary data.</text>
</comment>
<accession>A0ABD6E3X9</accession>
<sequence>MTVPIDSRQVTAARRAVLESGRQGIHNVAVGTLRKKYIVSPTFQAISNPARLWKDYGIASSNHSISGLSLIGLCEITPDSGLRKKI</sequence>
<proteinExistence type="predicted"/>
<reference evidence="1 2" key="1">
    <citation type="journal article" date="2019" name="Int. J. Syst. Evol. Microbiol.">
        <title>The Global Catalogue of Microorganisms (GCM) 10K type strain sequencing project: providing services to taxonomists for standard genome sequencing and annotation.</title>
        <authorList>
            <consortium name="The Broad Institute Genomics Platform"/>
            <consortium name="The Broad Institute Genome Sequencing Center for Infectious Disease"/>
            <person name="Wu L."/>
            <person name="Ma J."/>
        </authorList>
    </citation>
    <scope>NUCLEOTIDE SEQUENCE [LARGE SCALE GENOMIC DNA]</scope>
    <source>
        <strain evidence="1 2">CGMCC 1.10387</strain>
    </source>
</reference>
<protein>
    <submittedName>
        <fullName evidence="1">Uncharacterized protein</fullName>
    </submittedName>
</protein>
<dbReference type="AlphaFoldDB" id="A0ABD6E3X9"/>
<dbReference type="RefSeq" id="WP_256309038.1">
    <property type="nucleotide sequence ID" value="NZ_JANHAW010000004.1"/>
</dbReference>
<dbReference type="EMBL" id="JBHUDP010000014">
    <property type="protein sequence ID" value="MFD1687527.1"/>
    <property type="molecule type" value="Genomic_DNA"/>
</dbReference>